<evidence type="ECO:0000313" key="2">
    <source>
        <dbReference type="Proteomes" id="UP001230188"/>
    </source>
</evidence>
<dbReference type="EMBL" id="JAQMWT010000480">
    <property type="protein sequence ID" value="KAJ8600705.1"/>
    <property type="molecule type" value="Genomic_DNA"/>
</dbReference>
<proteinExistence type="predicted"/>
<dbReference type="GO" id="GO:0030544">
    <property type="term" value="F:Hsp70 protein binding"/>
    <property type="evidence" value="ECO:0007669"/>
    <property type="project" value="TreeGrafter"/>
</dbReference>
<name>A0AAD7XLS2_9STRA</name>
<protein>
    <submittedName>
        <fullName evidence="1">Uncharacterized protein</fullName>
    </submittedName>
</protein>
<organism evidence="1 2">
    <name type="scientific">Chrysophaeum taylorii</name>
    <dbReference type="NCBI Taxonomy" id="2483200"/>
    <lineage>
        <taxon>Eukaryota</taxon>
        <taxon>Sar</taxon>
        <taxon>Stramenopiles</taxon>
        <taxon>Ochrophyta</taxon>
        <taxon>Pelagophyceae</taxon>
        <taxon>Pelagomonadales</taxon>
        <taxon>Pelagomonadaceae</taxon>
        <taxon>Chrysophaeum</taxon>
    </lineage>
</organism>
<dbReference type="GO" id="GO:0051879">
    <property type="term" value="F:Hsp90 protein binding"/>
    <property type="evidence" value="ECO:0007669"/>
    <property type="project" value="TreeGrafter"/>
</dbReference>
<dbReference type="AlphaFoldDB" id="A0AAD7XLS2"/>
<dbReference type="Proteomes" id="UP001230188">
    <property type="component" value="Unassembled WGS sequence"/>
</dbReference>
<evidence type="ECO:0000313" key="1">
    <source>
        <dbReference type="EMBL" id="KAJ8600705.1"/>
    </source>
</evidence>
<keyword evidence="2" id="KW-1185">Reference proteome</keyword>
<accession>A0AAD7XLS2</accession>
<dbReference type="PANTHER" id="PTHR21207:SF2">
    <property type="entry name" value="PARKIN COREGULATED GENE PROTEIN"/>
    <property type="match status" value="1"/>
</dbReference>
<dbReference type="PANTHER" id="PTHR21207">
    <property type="entry name" value="PARKIN COREGULATED GENE PROTEIN PARK2 COREGULATED"/>
    <property type="match status" value="1"/>
</dbReference>
<dbReference type="Pfam" id="PF10274">
    <property type="entry name" value="ParcG"/>
    <property type="match status" value="1"/>
</dbReference>
<reference evidence="1" key="1">
    <citation type="submission" date="2023-01" db="EMBL/GenBank/DDBJ databases">
        <title>Metagenome sequencing of chrysophaentin producing Chrysophaeum taylorii.</title>
        <authorList>
            <person name="Davison J."/>
            <person name="Bewley C."/>
        </authorList>
    </citation>
    <scope>NUCLEOTIDE SEQUENCE</scope>
    <source>
        <strain evidence="1">NIES-1699</strain>
    </source>
</reference>
<dbReference type="InterPro" id="IPR019399">
    <property type="entry name" value="Parkin_co-regulated_protein"/>
</dbReference>
<comment type="caution">
    <text evidence="1">The sequence shown here is derived from an EMBL/GenBank/DDBJ whole genome shotgun (WGS) entry which is preliminary data.</text>
</comment>
<sequence>MATTAALLVRHAKSREATRVEASSSSSQAFGPNEPRTFRRLYQQDELPVRVVYSGHARRVGWLVDDILALDLQYYVPVFVAAFREQDEPYGFLALHASLDVVTLAGPSRRALTLGPLVNKPLKLALRSKLAAAAERGLLFLRAFVACDAQSVGGNGLAARVLDVEALVSAVQAAAAQHPRLKSLAVTTLTHHLRRSATAPRRRGSRH</sequence>
<gene>
    <name evidence="1" type="ORF">CTAYLR_003906</name>
</gene>